<gene>
    <name evidence="1" type="ORF">CALVIDRAFT_565284</name>
</gene>
<reference evidence="1 2" key="1">
    <citation type="journal article" date="2016" name="Mol. Biol. Evol.">
        <title>Comparative Genomics of Early-Diverging Mushroom-Forming Fungi Provides Insights into the Origins of Lignocellulose Decay Capabilities.</title>
        <authorList>
            <person name="Nagy L.G."/>
            <person name="Riley R."/>
            <person name="Tritt A."/>
            <person name="Adam C."/>
            <person name="Daum C."/>
            <person name="Floudas D."/>
            <person name="Sun H."/>
            <person name="Yadav J.S."/>
            <person name="Pangilinan J."/>
            <person name="Larsson K.H."/>
            <person name="Matsuura K."/>
            <person name="Barry K."/>
            <person name="Labutti K."/>
            <person name="Kuo R."/>
            <person name="Ohm R.A."/>
            <person name="Bhattacharya S.S."/>
            <person name="Shirouzu T."/>
            <person name="Yoshinaga Y."/>
            <person name="Martin F.M."/>
            <person name="Grigoriev I.V."/>
            <person name="Hibbett D.S."/>
        </authorList>
    </citation>
    <scope>NUCLEOTIDE SEQUENCE [LARGE SCALE GENOMIC DNA]</scope>
    <source>
        <strain evidence="1 2">TUFC12733</strain>
    </source>
</reference>
<protein>
    <submittedName>
        <fullName evidence="1">Uncharacterized protein</fullName>
    </submittedName>
</protein>
<evidence type="ECO:0000313" key="2">
    <source>
        <dbReference type="Proteomes" id="UP000076738"/>
    </source>
</evidence>
<keyword evidence="2" id="KW-1185">Reference proteome</keyword>
<evidence type="ECO:0000313" key="1">
    <source>
        <dbReference type="EMBL" id="KZO94880.1"/>
    </source>
</evidence>
<dbReference type="Proteomes" id="UP000076738">
    <property type="component" value="Unassembled WGS sequence"/>
</dbReference>
<sequence length="188" mass="20682">MERTPLQQVRQAALELLQAVEGLEASSGMGEVQGNQQQSVEAEAGVIPERAEEEDVAQLEVGWETWPLEDNLATLNQFPTVGETGKDAINLDRASQSNRINAADLLAIAEYLAYDAEARPMGRINWKRFSDKRPDRSNKAWASVYQRYMAEIEGAVSTYGGQSRLNMPLGRMMKGGPAFPGSNPVQNV</sequence>
<organism evidence="1 2">
    <name type="scientific">Calocera viscosa (strain TUFC12733)</name>
    <dbReference type="NCBI Taxonomy" id="1330018"/>
    <lineage>
        <taxon>Eukaryota</taxon>
        <taxon>Fungi</taxon>
        <taxon>Dikarya</taxon>
        <taxon>Basidiomycota</taxon>
        <taxon>Agaricomycotina</taxon>
        <taxon>Dacrymycetes</taxon>
        <taxon>Dacrymycetales</taxon>
        <taxon>Dacrymycetaceae</taxon>
        <taxon>Calocera</taxon>
    </lineage>
</organism>
<name>A0A167KQ62_CALVF</name>
<proteinExistence type="predicted"/>
<dbReference type="EMBL" id="KV417292">
    <property type="protein sequence ID" value="KZO94880.1"/>
    <property type="molecule type" value="Genomic_DNA"/>
</dbReference>
<dbReference type="AlphaFoldDB" id="A0A167KQ62"/>
<accession>A0A167KQ62</accession>